<sequence length="127" mass="14821">MDEQLEEMVDKFLERGYQYKDLVRALEEAKSADVTKLDEKAPRLVFPTTFHDASPAISKIVMDNCKMIAYDDTLSKVFKEPPLICYRRNKNLRDLLVHTDLVKSYEKRVEVQSRGVYDVWVVSHVPI</sequence>
<proteinExistence type="predicted"/>
<accession>A0AAD1T377</accession>
<name>A0AAD1T377_PELCU</name>
<evidence type="ECO:0000313" key="1">
    <source>
        <dbReference type="EMBL" id="CAH2318216.1"/>
    </source>
</evidence>
<dbReference type="Proteomes" id="UP001295444">
    <property type="component" value="Chromosome 10"/>
</dbReference>
<reference evidence="1" key="1">
    <citation type="submission" date="2022-03" db="EMBL/GenBank/DDBJ databases">
        <authorList>
            <person name="Alioto T."/>
            <person name="Alioto T."/>
            <person name="Gomez Garrido J."/>
        </authorList>
    </citation>
    <scope>NUCLEOTIDE SEQUENCE</scope>
</reference>
<organism evidence="1 2">
    <name type="scientific">Pelobates cultripes</name>
    <name type="common">Western spadefoot toad</name>
    <dbReference type="NCBI Taxonomy" id="61616"/>
    <lineage>
        <taxon>Eukaryota</taxon>
        <taxon>Metazoa</taxon>
        <taxon>Chordata</taxon>
        <taxon>Craniata</taxon>
        <taxon>Vertebrata</taxon>
        <taxon>Euteleostomi</taxon>
        <taxon>Amphibia</taxon>
        <taxon>Batrachia</taxon>
        <taxon>Anura</taxon>
        <taxon>Pelobatoidea</taxon>
        <taxon>Pelobatidae</taxon>
        <taxon>Pelobates</taxon>
    </lineage>
</organism>
<dbReference type="EMBL" id="OW240921">
    <property type="protein sequence ID" value="CAH2318216.1"/>
    <property type="molecule type" value="Genomic_DNA"/>
</dbReference>
<keyword evidence="2" id="KW-1185">Reference proteome</keyword>
<protein>
    <submittedName>
        <fullName evidence="1">Uncharacterized protein</fullName>
    </submittedName>
</protein>
<dbReference type="AlphaFoldDB" id="A0AAD1T377"/>
<evidence type="ECO:0000313" key="2">
    <source>
        <dbReference type="Proteomes" id="UP001295444"/>
    </source>
</evidence>
<gene>
    <name evidence="1" type="ORF">PECUL_23A025321</name>
</gene>